<organism evidence="2 3">
    <name type="scientific">Paxillus involutus ATCC 200175</name>
    <dbReference type="NCBI Taxonomy" id="664439"/>
    <lineage>
        <taxon>Eukaryota</taxon>
        <taxon>Fungi</taxon>
        <taxon>Dikarya</taxon>
        <taxon>Basidiomycota</taxon>
        <taxon>Agaricomycotina</taxon>
        <taxon>Agaricomycetes</taxon>
        <taxon>Agaricomycetidae</taxon>
        <taxon>Boletales</taxon>
        <taxon>Paxilineae</taxon>
        <taxon>Paxillaceae</taxon>
        <taxon>Paxillus</taxon>
    </lineage>
</organism>
<gene>
    <name evidence="2" type="ORF">PAXINDRAFT_16019</name>
</gene>
<dbReference type="AlphaFoldDB" id="A0A0C9SSA5"/>
<feature type="chain" id="PRO_5002203277" evidence="1">
    <location>
        <begin position="30"/>
        <end position="287"/>
    </location>
</feature>
<proteinExistence type="predicted"/>
<name>A0A0C9SSA5_PAXIN</name>
<keyword evidence="1" id="KW-0732">Signal</keyword>
<feature type="signal peptide" evidence="1">
    <location>
        <begin position="1"/>
        <end position="29"/>
    </location>
</feature>
<evidence type="ECO:0000256" key="1">
    <source>
        <dbReference type="SAM" id="SignalP"/>
    </source>
</evidence>
<dbReference type="OrthoDB" id="2986440at2759"/>
<reference evidence="2 3" key="1">
    <citation type="submission" date="2014-06" db="EMBL/GenBank/DDBJ databases">
        <authorList>
            <consortium name="DOE Joint Genome Institute"/>
            <person name="Kuo A."/>
            <person name="Kohler A."/>
            <person name="Nagy L.G."/>
            <person name="Floudas D."/>
            <person name="Copeland A."/>
            <person name="Barry K.W."/>
            <person name="Cichocki N."/>
            <person name="Veneault-Fourrey C."/>
            <person name="LaButti K."/>
            <person name="Lindquist E.A."/>
            <person name="Lipzen A."/>
            <person name="Lundell T."/>
            <person name="Morin E."/>
            <person name="Murat C."/>
            <person name="Sun H."/>
            <person name="Tunlid A."/>
            <person name="Henrissat B."/>
            <person name="Grigoriev I.V."/>
            <person name="Hibbett D.S."/>
            <person name="Martin F."/>
            <person name="Nordberg H.P."/>
            <person name="Cantor M.N."/>
            <person name="Hua S.X."/>
        </authorList>
    </citation>
    <scope>NUCLEOTIDE SEQUENCE [LARGE SCALE GENOMIC DNA]</scope>
    <source>
        <strain evidence="2 3">ATCC 200175</strain>
    </source>
</reference>
<keyword evidence="3" id="KW-1185">Reference proteome</keyword>
<dbReference type="HOGENOM" id="CLU_970107_0_0_1"/>
<dbReference type="Proteomes" id="UP000053647">
    <property type="component" value="Unassembled WGS sequence"/>
</dbReference>
<reference evidence="3" key="2">
    <citation type="submission" date="2015-01" db="EMBL/GenBank/DDBJ databases">
        <title>Evolutionary Origins and Diversification of the Mycorrhizal Mutualists.</title>
        <authorList>
            <consortium name="DOE Joint Genome Institute"/>
            <consortium name="Mycorrhizal Genomics Consortium"/>
            <person name="Kohler A."/>
            <person name="Kuo A."/>
            <person name="Nagy L.G."/>
            <person name="Floudas D."/>
            <person name="Copeland A."/>
            <person name="Barry K.W."/>
            <person name="Cichocki N."/>
            <person name="Veneault-Fourrey C."/>
            <person name="LaButti K."/>
            <person name="Lindquist E.A."/>
            <person name="Lipzen A."/>
            <person name="Lundell T."/>
            <person name="Morin E."/>
            <person name="Murat C."/>
            <person name="Riley R."/>
            <person name="Ohm R."/>
            <person name="Sun H."/>
            <person name="Tunlid A."/>
            <person name="Henrissat B."/>
            <person name="Grigoriev I.V."/>
            <person name="Hibbett D.S."/>
            <person name="Martin F."/>
        </authorList>
    </citation>
    <scope>NUCLEOTIDE SEQUENCE [LARGE SCALE GENOMIC DNA]</scope>
    <source>
        <strain evidence="3">ATCC 200175</strain>
    </source>
</reference>
<dbReference type="EMBL" id="KN819388">
    <property type="protein sequence ID" value="KIJ11059.1"/>
    <property type="molecule type" value="Genomic_DNA"/>
</dbReference>
<accession>A0A0C9SSA5</accession>
<evidence type="ECO:0000313" key="2">
    <source>
        <dbReference type="EMBL" id="KIJ11059.1"/>
    </source>
</evidence>
<evidence type="ECO:0000313" key="3">
    <source>
        <dbReference type="Proteomes" id="UP000053647"/>
    </source>
</evidence>
<sequence length="287" mass="31029">MARGVVVEHYPTFALLTFAFLPRLIVIEAASSALSAANPFPNDMPNSQLTVVECDIDFEDLLKPAVEVENAGYSGVQAANTGGHHAHAGHPYPSPGCSKASDCYSIAFHQEEVLPISYSTWMRQKEGKGEGLEGSSSNKNELSAYKLCSSMSKKFQEKEDGQYYTLEELQALEYTYVSTPHGIADSKSRMGVILAGQPGSPTWPSAVKEATEVLVKAGKEICPEGKDHIHRGAFSTLSVGVSYRGGQKELKNLALKKKNEKMQGHSALSSSLVEMSEMPNVRLAAES</sequence>
<protein>
    <submittedName>
        <fullName evidence="2">Uncharacterized protein</fullName>
    </submittedName>
</protein>